<dbReference type="Gene3D" id="3.40.50.200">
    <property type="entry name" value="Peptidase S8/S53 domain"/>
    <property type="match status" value="1"/>
</dbReference>
<dbReference type="InterPro" id="IPR036852">
    <property type="entry name" value="Peptidase_S8/S53_dom_sf"/>
</dbReference>
<dbReference type="RefSeq" id="WP_111180161.1">
    <property type="nucleotide sequence ID" value="NZ_POUD01000068.1"/>
</dbReference>
<dbReference type="Pfam" id="PF00082">
    <property type="entry name" value="Peptidase_S8"/>
    <property type="match status" value="1"/>
</dbReference>
<evidence type="ECO:0000256" key="5">
    <source>
        <dbReference type="PIRSR" id="PIRSR615500-1"/>
    </source>
</evidence>
<dbReference type="Proteomes" id="UP000249304">
    <property type="component" value="Unassembled WGS sequence"/>
</dbReference>
<dbReference type="GO" id="GO:0006508">
    <property type="term" value="P:proteolysis"/>
    <property type="evidence" value="ECO:0007669"/>
    <property type="project" value="UniProtKB-KW"/>
</dbReference>
<dbReference type="InterPro" id="IPR015500">
    <property type="entry name" value="Peptidase_S8_subtilisin-rel"/>
</dbReference>
<reference evidence="9 10" key="1">
    <citation type="submission" date="2018-01" db="EMBL/GenBank/DDBJ databases">
        <title>Draft genome sequence of Nonomuraea sp. KC333.</title>
        <authorList>
            <person name="Sahin N."/>
            <person name="Saygin H."/>
            <person name="Ay H."/>
        </authorList>
    </citation>
    <scope>NUCLEOTIDE SEQUENCE [LARGE SCALE GENOMIC DNA]</scope>
    <source>
        <strain evidence="9 10">KC333</strain>
    </source>
</reference>
<evidence type="ECO:0000313" key="10">
    <source>
        <dbReference type="Proteomes" id="UP000249304"/>
    </source>
</evidence>
<feature type="region of interest" description="Disordered" evidence="7">
    <location>
        <begin position="1"/>
        <end position="33"/>
    </location>
</feature>
<dbReference type="PRINTS" id="PR00723">
    <property type="entry name" value="SUBTILISIN"/>
</dbReference>
<feature type="active site" description="Charge relay system" evidence="5 6">
    <location>
        <position position="64"/>
    </location>
</feature>
<accession>A0A2W2FQK8</accession>
<evidence type="ECO:0000259" key="8">
    <source>
        <dbReference type="Pfam" id="PF00082"/>
    </source>
</evidence>
<dbReference type="OrthoDB" id="614750at2"/>
<dbReference type="EMBL" id="POUD01000068">
    <property type="protein sequence ID" value="PZG17354.1"/>
    <property type="molecule type" value="Genomic_DNA"/>
</dbReference>
<sequence>LPATRATTPSPTTTGPTTTGPTTTGSAAAGAASGGLDRNLGQVAAPQAWRAGYTGKGVRVAVLDTGADFSHPDLAGQVAERADFTVENGDAVDRQGHGTHVAATIAGTGAAARGERRGVAPDARLVVGKVLDDSGFGMNSQIIAGMEWAASRADVVNMSLGGEEPSDGTDPLSLAVDALTEQTGALFVIAAGNTGGAIGSPAAATAALTVGAVDGADALADFSSRGPLVGTRAAKPELVAPGVGIVAARAAGTTLGDPVDARYTASSGTSMATPHVAGAAALLAQRHPGWTAQRLKAALVGAADPLPGTDPYSVGAGRLDAAGALSGPVSDQPVVALGTFRHPQAGTAEAKLSWTGDETPAAVTLDLDVTVADHTGRPAPRGAASLSQTRVRLKRGVPAGVTLRLGQERFAGRAGLFAATVTARRPNGTAVATTPVTFYVEPPSHDLTVRTVPMPGLSPESMTWANVLVTNLDDPLLYAGGAFTTPGETVTLRVPDGRYAVTAAYSSYDPVTSRQTGTLVGDSDVAVTADHAMTLDTARAAPLTATVDGVRTRTVTADFTYLQTSRTGLTWYDVVSGWGEGSIVSAGALERPGIGSLRAYGAFGLESPADAAEAYLYQLVHDYGDAVPADPAYRVTPAEQARLARVDQRFHQMDSPGMVTSLRRYGFTRDGWYLTQHRTYDLPVTRTDYLSPGLLWQDEGIYGGLLAQEGAREYGPGSRESKTWARQPLHSDWYDDPVGAEYTCAQAPYRTRGNLHVDLVMLTDRHQRADCLAAGTIGVRRTLSLHRDGRLVDERDASRADFTVPEQAADYRLTLDVDTSLILPVSTRVTTSWTFRSAGPRDTGAVPLPLLSVDYALPLDAANHAVGGAATFSVRQAHGVPARRVTSFQVWTSTDDGATWRPAEAGRTADGYRAELPAATPGQAVSLRVKAGADGGSGIDQTIIRAYRAD</sequence>
<dbReference type="InterPro" id="IPR023828">
    <property type="entry name" value="Peptidase_S8_Ser-AS"/>
</dbReference>
<name>A0A2W2FQK8_9ACTN</name>
<comment type="caution">
    <text evidence="9">The sequence shown here is derived from an EMBL/GenBank/DDBJ whole genome shotgun (WGS) entry which is preliminary data.</text>
</comment>
<dbReference type="PANTHER" id="PTHR43399:SF4">
    <property type="entry name" value="CELL WALL-ASSOCIATED PROTEASE"/>
    <property type="match status" value="1"/>
</dbReference>
<evidence type="ECO:0000256" key="3">
    <source>
        <dbReference type="ARBA" id="ARBA00022801"/>
    </source>
</evidence>
<dbReference type="InterPro" id="IPR000209">
    <property type="entry name" value="Peptidase_S8/S53_dom"/>
</dbReference>
<evidence type="ECO:0000256" key="2">
    <source>
        <dbReference type="ARBA" id="ARBA00022670"/>
    </source>
</evidence>
<dbReference type="PANTHER" id="PTHR43399">
    <property type="entry name" value="SUBTILISIN-RELATED"/>
    <property type="match status" value="1"/>
</dbReference>
<organism evidence="9 10">
    <name type="scientific">Nonomuraea aridisoli</name>
    <dbReference type="NCBI Taxonomy" id="2070368"/>
    <lineage>
        <taxon>Bacteria</taxon>
        <taxon>Bacillati</taxon>
        <taxon>Actinomycetota</taxon>
        <taxon>Actinomycetes</taxon>
        <taxon>Streptosporangiales</taxon>
        <taxon>Streptosporangiaceae</taxon>
        <taxon>Nonomuraea</taxon>
    </lineage>
</organism>
<dbReference type="PROSITE" id="PS00138">
    <property type="entry name" value="SUBTILASE_SER"/>
    <property type="match status" value="1"/>
</dbReference>
<dbReference type="InterPro" id="IPR051048">
    <property type="entry name" value="Peptidase_S8/S53_subtilisin"/>
</dbReference>
<dbReference type="SUPFAM" id="SSF52743">
    <property type="entry name" value="Subtilisin-like"/>
    <property type="match status" value="1"/>
</dbReference>
<protein>
    <recommendedName>
        <fullName evidence="8">Peptidase S8/S53 domain-containing protein</fullName>
    </recommendedName>
</protein>
<feature type="non-terminal residue" evidence="9">
    <location>
        <position position="1"/>
    </location>
</feature>
<evidence type="ECO:0000256" key="7">
    <source>
        <dbReference type="SAM" id="MobiDB-lite"/>
    </source>
</evidence>
<keyword evidence="10" id="KW-1185">Reference proteome</keyword>
<keyword evidence="4 6" id="KW-0720">Serine protease</keyword>
<keyword evidence="2 6" id="KW-0645">Protease</keyword>
<keyword evidence="3 6" id="KW-0378">Hydrolase</keyword>
<dbReference type="GO" id="GO:0004252">
    <property type="term" value="F:serine-type endopeptidase activity"/>
    <property type="evidence" value="ECO:0007669"/>
    <property type="project" value="UniProtKB-UniRule"/>
</dbReference>
<evidence type="ECO:0000256" key="6">
    <source>
        <dbReference type="PROSITE-ProRule" id="PRU01240"/>
    </source>
</evidence>
<dbReference type="PROSITE" id="PS51892">
    <property type="entry name" value="SUBTILASE"/>
    <property type="match status" value="1"/>
</dbReference>
<evidence type="ECO:0000313" key="9">
    <source>
        <dbReference type="EMBL" id="PZG17354.1"/>
    </source>
</evidence>
<evidence type="ECO:0000256" key="1">
    <source>
        <dbReference type="ARBA" id="ARBA00011073"/>
    </source>
</evidence>
<feature type="active site" description="Charge relay system" evidence="5 6">
    <location>
        <position position="270"/>
    </location>
</feature>
<evidence type="ECO:0000256" key="4">
    <source>
        <dbReference type="ARBA" id="ARBA00022825"/>
    </source>
</evidence>
<dbReference type="AlphaFoldDB" id="A0A2W2FQK8"/>
<gene>
    <name evidence="9" type="ORF">C1J01_18135</name>
</gene>
<feature type="active site" description="Charge relay system" evidence="5 6">
    <location>
        <position position="97"/>
    </location>
</feature>
<proteinExistence type="inferred from homology"/>
<feature type="domain" description="Peptidase S8/S53" evidence="8">
    <location>
        <begin position="55"/>
        <end position="313"/>
    </location>
</feature>
<comment type="similarity">
    <text evidence="1 6">Belongs to the peptidase S8 family.</text>
</comment>